<feature type="transmembrane region" description="Helical" evidence="7">
    <location>
        <begin position="338"/>
        <end position="356"/>
    </location>
</feature>
<feature type="transmembrane region" description="Helical" evidence="7">
    <location>
        <begin position="529"/>
        <end position="548"/>
    </location>
</feature>
<dbReference type="InterPro" id="IPR027463">
    <property type="entry name" value="AcrB_DN_DC_subdom"/>
</dbReference>
<accession>A0ABX8DKX0</accession>
<dbReference type="RefSeq" id="WP_213605671.1">
    <property type="nucleotide sequence ID" value="NZ_CP074676.1"/>
</dbReference>
<dbReference type="SUPFAM" id="SSF82866">
    <property type="entry name" value="Multidrug efflux transporter AcrB transmembrane domain"/>
    <property type="match status" value="2"/>
</dbReference>
<evidence type="ECO:0000313" key="8">
    <source>
        <dbReference type="EMBL" id="QVL16493.1"/>
    </source>
</evidence>
<sequence>MNLSGPFIRRPVATMLLSLAIMLLGGVSFGLLPVAPLPQMDFPVIVVSASLPGASPEVMASTVATPLERSLGSIAGVNTLTSRSSQGSTRVILGFDMGRDIDGAAREVQAAINATRNLLPSGMKSMPTYNKFNPAQAPIMVLSLTSDVLQKGQLYDLASTILSQSLSQVPGVGEVQIGGSSLPAVRIELEPQLLNQYGVSLDDVRQTIANANVRRPKGFIEDTQRSWQVQANDQLEKAKDYGPLVIRYQDGSVLRLSHVAKVTDGVENRYNSGFFNDKDAVLLVINRQTGANIIKTIESIKEQLPALQDLMPASVQLNVAMDRSPVIKATLKEAEHTLLIAVALVILVVFLFLGNLRASLIPTLAVPVSLVGTFAVMYLCGFSLNNLSLMALILATGLVVDDAIVVLENISRHIDEGVAPLAAAFLGAKEVGFTLLAMNASLVAVFVSILFMGGIVESLFREFSITLAAAILVSLVVSLTLTPMLCARWLKPHAPGEQTRLQRWSERLNQRMMAGYDRSLGWALRHRRLTLLSLLVTIVVNVALYVVVPKTLMPQQDTGQLMGFVRGDDGLSFAVMQPKMEIYRRALLKDPAVQSVAGFIGGNSGINNAMVLVRLKPIKERKESAQKIIERLRKEMPKVPGGRLFLMADQDLQFGGGREQSSSQFLYTLQSGELTALREWYPKVVAAFKALPELTAIDAREGSGTQQVTLVVDREQAKRLGIDMNMVTAVLNNAYSQRQISTIYDSLNQYQVVMEVNPKYAQDPRTLEQVQVITADGARVPLSTFAHYENSLAEDRVSHEGQFASEDISFDLAEGVSQDVALAAVERAVAKVGLPEDVIAKLGGTGDAFTKSQEGQPWMILGALLAVYLVLGILYESYIHPLTILSTLPSAGVGALLTLYVVGSEFSLISLLGLFLLIGVVKKNAILMIDLALQLERHEGLSPQESIRRACLLRLRPILMTTLAAILGALPLLLSTAEGAEMRQPLGLTIIGGLVFSQILTLYTTPVVYLYLDRSRHRFNHWRGVRTDAALETPL</sequence>
<evidence type="ECO:0000256" key="1">
    <source>
        <dbReference type="ARBA" id="ARBA00022448"/>
    </source>
</evidence>
<evidence type="ECO:0000256" key="3">
    <source>
        <dbReference type="ARBA" id="ARBA00022519"/>
    </source>
</evidence>
<dbReference type="GeneID" id="87481310"/>
<keyword evidence="4 7" id="KW-0812">Transmembrane</keyword>
<dbReference type="Gene3D" id="1.20.1640.10">
    <property type="entry name" value="Multidrug efflux transporter AcrB transmembrane domain"/>
    <property type="match status" value="2"/>
</dbReference>
<dbReference type="Gene3D" id="3.30.70.1440">
    <property type="entry name" value="Multidrug efflux transporter AcrB pore domain"/>
    <property type="match status" value="1"/>
</dbReference>
<proteinExistence type="predicted"/>
<name>A0ABX8DKX0_9PSED</name>
<feature type="transmembrane region" description="Helical" evidence="7">
    <location>
        <begin position="908"/>
        <end position="933"/>
    </location>
</feature>
<keyword evidence="1" id="KW-0813">Transport</keyword>
<dbReference type="Gene3D" id="3.30.70.1430">
    <property type="entry name" value="Multidrug efflux transporter AcrB pore domain"/>
    <property type="match status" value="2"/>
</dbReference>
<feature type="transmembrane region" description="Helical" evidence="7">
    <location>
        <begin position="12"/>
        <end position="32"/>
    </location>
</feature>
<keyword evidence="6 7" id="KW-0472">Membrane</keyword>
<dbReference type="Pfam" id="PF00873">
    <property type="entry name" value="ACR_tran"/>
    <property type="match status" value="1"/>
</dbReference>
<dbReference type="Proteomes" id="UP000678154">
    <property type="component" value="Chromosome"/>
</dbReference>
<dbReference type="InterPro" id="IPR001036">
    <property type="entry name" value="Acrflvin-R"/>
</dbReference>
<dbReference type="PRINTS" id="PR00702">
    <property type="entry name" value="ACRIFLAVINRP"/>
</dbReference>
<gene>
    <name evidence="8" type="ORF">KH389_13700</name>
</gene>
<evidence type="ECO:0000256" key="7">
    <source>
        <dbReference type="SAM" id="Phobius"/>
    </source>
</evidence>
<dbReference type="Gene3D" id="3.30.70.1320">
    <property type="entry name" value="Multidrug efflux transporter AcrB pore domain like"/>
    <property type="match status" value="1"/>
</dbReference>
<evidence type="ECO:0000313" key="9">
    <source>
        <dbReference type="Proteomes" id="UP000678154"/>
    </source>
</evidence>
<keyword evidence="3" id="KW-0997">Cell inner membrane</keyword>
<feature type="transmembrane region" description="Helical" evidence="7">
    <location>
        <begin position="858"/>
        <end position="875"/>
    </location>
</feature>
<feature type="transmembrane region" description="Helical" evidence="7">
    <location>
        <begin position="467"/>
        <end position="490"/>
    </location>
</feature>
<dbReference type="Gene3D" id="3.30.2090.10">
    <property type="entry name" value="Multidrug efflux transporter AcrB TolC docking domain, DN and DC subdomains"/>
    <property type="match status" value="2"/>
</dbReference>
<dbReference type="EMBL" id="CP074676">
    <property type="protein sequence ID" value="QVL16493.1"/>
    <property type="molecule type" value="Genomic_DNA"/>
</dbReference>
<protein>
    <submittedName>
        <fullName evidence="8">Efflux RND transporter permease subunit</fullName>
    </submittedName>
</protein>
<evidence type="ECO:0000256" key="6">
    <source>
        <dbReference type="ARBA" id="ARBA00023136"/>
    </source>
</evidence>
<dbReference type="SUPFAM" id="SSF82693">
    <property type="entry name" value="Multidrug efflux transporter AcrB pore domain, PN1, PN2, PC1 and PC2 subdomains"/>
    <property type="match status" value="3"/>
</dbReference>
<feature type="transmembrane region" description="Helical" evidence="7">
    <location>
        <begin position="363"/>
        <end position="384"/>
    </location>
</feature>
<keyword evidence="2" id="KW-1003">Cell membrane</keyword>
<keyword evidence="9" id="KW-1185">Reference proteome</keyword>
<feature type="transmembrane region" description="Helical" evidence="7">
    <location>
        <begin position="431"/>
        <end position="455"/>
    </location>
</feature>
<dbReference type="PANTHER" id="PTHR32063">
    <property type="match status" value="1"/>
</dbReference>
<reference evidence="8 9" key="1">
    <citation type="journal article" date="2016" name="J. Hazard. Mater.">
        <title>A newly isolated Pseudomonas putida S-1 strain for batch-mode-propanethiol degradation and continuous treatment of propanethiol-containing waste gas.</title>
        <authorList>
            <person name="Chen D.Z."/>
            <person name="Sun Y.M."/>
            <person name="Han L.M."/>
            <person name="Chen J."/>
            <person name="Ye J.X."/>
            <person name="Chen J.M."/>
        </authorList>
    </citation>
    <scope>NUCLEOTIDE SEQUENCE [LARGE SCALE GENOMIC DNA]</scope>
    <source>
        <strain evidence="8 9">S-1</strain>
    </source>
</reference>
<evidence type="ECO:0000256" key="4">
    <source>
        <dbReference type="ARBA" id="ARBA00022692"/>
    </source>
</evidence>
<feature type="transmembrane region" description="Helical" evidence="7">
    <location>
        <begin position="953"/>
        <end position="974"/>
    </location>
</feature>
<dbReference type="PANTHER" id="PTHR32063:SF34">
    <property type="entry name" value="MULTIDRUG RESISTANCE PROTEIN MDTC"/>
    <property type="match status" value="1"/>
</dbReference>
<evidence type="ECO:0000256" key="2">
    <source>
        <dbReference type="ARBA" id="ARBA00022475"/>
    </source>
</evidence>
<keyword evidence="5 7" id="KW-1133">Transmembrane helix</keyword>
<organism evidence="8 9">
    <name type="scientific">Pseudomonas qingdaonensis</name>
    <dbReference type="NCBI Taxonomy" id="2056231"/>
    <lineage>
        <taxon>Bacteria</taxon>
        <taxon>Pseudomonadati</taxon>
        <taxon>Pseudomonadota</taxon>
        <taxon>Gammaproteobacteria</taxon>
        <taxon>Pseudomonadales</taxon>
        <taxon>Pseudomonadaceae</taxon>
        <taxon>Pseudomonas</taxon>
    </lineage>
</organism>
<evidence type="ECO:0000256" key="5">
    <source>
        <dbReference type="ARBA" id="ARBA00022989"/>
    </source>
</evidence>
<feature type="transmembrane region" description="Helical" evidence="7">
    <location>
        <begin position="986"/>
        <end position="1012"/>
    </location>
</feature>
<dbReference type="SUPFAM" id="SSF82714">
    <property type="entry name" value="Multidrug efflux transporter AcrB TolC docking domain, DN and DC subdomains"/>
    <property type="match status" value="2"/>
</dbReference>